<evidence type="ECO:0000256" key="9">
    <source>
        <dbReference type="ARBA" id="ARBA00023125"/>
    </source>
</evidence>
<dbReference type="PROSITE" id="PS51068">
    <property type="entry name" value="FPG_CAT"/>
    <property type="match status" value="1"/>
</dbReference>
<dbReference type="OrthoDB" id="53322at2157"/>
<dbReference type="PANTHER" id="PTHR22993:SF9">
    <property type="entry name" value="FORMAMIDOPYRIMIDINE-DNA GLYCOSYLASE"/>
    <property type="match status" value="1"/>
</dbReference>
<dbReference type="Pfam" id="PF01149">
    <property type="entry name" value="Fapy_DNA_glyco"/>
    <property type="match status" value="1"/>
</dbReference>
<keyword evidence="12" id="KW-0511">Multifunctional enzyme</keyword>
<dbReference type="GO" id="GO:0016829">
    <property type="term" value="F:lyase activity"/>
    <property type="evidence" value="ECO:0007669"/>
    <property type="project" value="UniProtKB-KW"/>
</dbReference>
<comment type="similarity">
    <text evidence="3">Belongs to the FPG family.</text>
</comment>
<dbReference type="EMBL" id="AP011532">
    <property type="protein sequence ID" value="BAI60821.1"/>
    <property type="molecule type" value="Genomic_DNA"/>
</dbReference>
<comment type="catalytic activity">
    <reaction evidence="1">
        <text>Hydrolysis of DNA containing ring-opened 7-methylguanine residues, releasing 2,6-diamino-4-hydroxy-5-(N-methyl)formamidopyrimidine.</text>
        <dbReference type="EC" id="3.2.2.23"/>
    </reaction>
</comment>
<feature type="domain" description="FPG-type" evidence="15">
    <location>
        <begin position="235"/>
        <end position="269"/>
    </location>
</feature>
<dbReference type="Proteomes" id="UP000001882">
    <property type="component" value="Chromosome"/>
</dbReference>
<dbReference type="GO" id="GO:0003906">
    <property type="term" value="F:DNA-(apurinic or apyrimidinic site) endonuclease activity"/>
    <property type="evidence" value="ECO:0007669"/>
    <property type="project" value="InterPro"/>
</dbReference>
<evidence type="ECO:0000256" key="13">
    <source>
        <dbReference type="ARBA" id="ARBA00023295"/>
    </source>
</evidence>
<keyword evidence="10" id="KW-0234">DNA repair</keyword>
<feature type="domain" description="Formamidopyrimidine-DNA glycosylase catalytic" evidence="16">
    <location>
        <begin position="2"/>
        <end position="106"/>
    </location>
</feature>
<dbReference type="GO" id="GO:0006284">
    <property type="term" value="P:base-excision repair"/>
    <property type="evidence" value="ECO:0007669"/>
    <property type="project" value="InterPro"/>
</dbReference>
<keyword evidence="4" id="KW-0479">Metal-binding</keyword>
<dbReference type="SMART" id="SM01232">
    <property type="entry name" value="H2TH"/>
    <property type="match status" value="1"/>
</dbReference>
<evidence type="ECO:0000259" key="16">
    <source>
        <dbReference type="PROSITE" id="PS51068"/>
    </source>
</evidence>
<dbReference type="KEGG" id="mpd:MCP_0749"/>
<dbReference type="Gene3D" id="3.20.190.10">
    <property type="entry name" value="MutM-like, N-terminal"/>
    <property type="match status" value="1"/>
</dbReference>
<dbReference type="InterPro" id="IPR015886">
    <property type="entry name" value="H2TH_FPG"/>
</dbReference>
<proteinExistence type="inferred from homology"/>
<dbReference type="eggNOG" id="arCOG01695">
    <property type="taxonomic scope" value="Archaea"/>
</dbReference>
<dbReference type="Pfam" id="PF06827">
    <property type="entry name" value="zf-FPG_IleRS"/>
    <property type="match status" value="1"/>
</dbReference>
<dbReference type="PANTHER" id="PTHR22993">
    <property type="entry name" value="FORMAMIDOPYRIMIDINE-DNA GLYCOSYLASE"/>
    <property type="match status" value="1"/>
</dbReference>
<dbReference type="InterPro" id="IPR012319">
    <property type="entry name" value="FPG_cat"/>
</dbReference>
<evidence type="ECO:0000256" key="11">
    <source>
        <dbReference type="ARBA" id="ARBA00023239"/>
    </source>
</evidence>
<dbReference type="InterPro" id="IPR010663">
    <property type="entry name" value="Znf_FPG/IleRS"/>
</dbReference>
<evidence type="ECO:0000256" key="6">
    <source>
        <dbReference type="ARBA" id="ARBA00022771"/>
    </source>
</evidence>
<evidence type="ECO:0000256" key="2">
    <source>
        <dbReference type="ARBA" id="ARBA00001947"/>
    </source>
</evidence>
<dbReference type="Pfam" id="PF06831">
    <property type="entry name" value="H2TH"/>
    <property type="match status" value="1"/>
</dbReference>
<keyword evidence="7" id="KW-0378">Hydrolase</keyword>
<dbReference type="PATRIC" id="fig|304371.9.peg.776"/>
<evidence type="ECO:0000256" key="12">
    <source>
        <dbReference type="ARBA" id="ARBA00023268"/>
    </source>
</evidence>
<dbReference type="RefSeq" id="WP_012899501.1">
    <property type="nucleotide sequence ID" value="NC_013665.1"/>
</dbReference>
<dbReference type="InterPro" id="IPR010979">
    <property type="entry name" value="Ribosomal_uS13-like_H2TH"/>
</dbReference>
<dbReference type="InParanoid" id="D1YWJ9"/>
<dbReference type="PROSITE" id="PS51066">
    <property type="entry name" value="ZF_FPG_2"/>
    <property type="match status" value="1"/>
</dbReference>
<keyword evidence="6 14" id="KW-0863">Zinc-finger</keyword>
<dbReference type="AlphaFoldDB" id="D1YWJ9"/>
<sequence>MPELPEIYNLAGQMDEALKGKTIREIQIRQEKCLNMPANEFSTLVVGKKIRQVTPKGKWIFMKLEPDGYFLLSLGMGGNLLYHRPGDNIPEKYQVALTFDDNSRLSIGFWWFGYAHAVKDLKEHKMTHKLGVSPVDPAFTLEKFYGMLEGKKGSVKTALLDQSFIAGIGNVYAQDILFNAKLHPDRKIPTLTEGERRALFEAIRHDLDEAIALGGIAPEKDLYGKPGRLTIDDFKAGYREGKPCPVCGTTIEKIKTGSTASYICPKCQR</sequence>
<dbReference type="SUPFAM" id="SSF81624">
    <property type="entry name" value="N-terminal domain of MutM-like DNA repair proteins"/>
    <property type="match status" value="1"/>
</dbReference>
<dbReference type="GO" id="GO:0008270">
    <property type="term" value="F:zinc ion binding"/>
    <property type="evidence" value="ECO:0007669"/>
    <property type="project" value="UniProtKB-KW"/>
</dbReference>
<evidence type="ECO:0000256" key="7">
    <source>
        <dbReference type="ARBA" id="ARBA00022801"/>
    </source>
</evidence>
<dbReference type="GO" id="GO:0003684">
    <property type="term" value="F:damaged DNA binding"/>
    <property type="evidence" value="ECO:0007669"/>
    <property type="project" value="InterPro"/>
</dbReference>
<evidence type="ECO:0000256" key="3">
    <source>
        <dbReference type="ARBA" id="ARBA00009409"/>
    </source>
</evidence>
<keyword evidence="8" id="KW-0862">Zinc</keyword>
<accession>D1YWJ9</accession>
<dbReference type="SMART" id="SM00898">
    <property type="entry name" value="Fapy_DNA_glyco"/>
    <property type="match status" value="1"/>
</dbReference>
<keyword evidence="11" id="KW-0456">Lyase</keyword>
<evidence type="ECO:0000256" key="8">
    <source>
        <dbReference type="ARBA" id="ARBA00022833"/>
    </source>
</evidence>
<dbReference type="GO" id="GO:0034039">
    <property type="term" value="F:8-oxo-7,8-dihydroguanine DNA N-glycosylase activity"/>
    <property type="evidence" value="ECO:0007669"/>
    <property type="project" value="TreeGrafter"/>
</dbReference>
<organism evidence="17 18">
    <name type="scientific">Methanocella paludicola (strain DSM 17711 / JCM 13418 / NBRC 101707 / SANAE)</name>
    <dbReference type="NCBI Taxonomy" id="304371"/>
    <lineage>
        <taxon>Archaea</taxon>
        <taxon>Methanobacteriati</taxon>
        <taxon>Methanobacteriota</taxon>
        <taxon>Stenosarchaea group</taxon>
        <taxon>Methanomicrobia</taxon>
        <taxon>Methanocellales</taxon>
        <taxon>Methanocellaceae</taxon>
        <taxon>Methanocella</taxon>
    </lineage>
</organism>
<dbReference type="Gene3D" id="1.10.8.50">
    <property type="match status" value="1"/>
</dbReference>
<evidence type="ECO:0000259" key="15">
    <source>
        <dbReference type="PROSITE" id="PS51066"/>
    </source>
</evidence>
<dbReference type="SUPFAM" id="SSF57716">
    <property type="entry name" value="Glucocorticoid receptor-like (DNA-binding domain)"/>
    <property type="match status" value="1"/>
</dbReference>
<keyword evidence="13" id="KW-0326">Glycosidase</keyword>
<evidence type="ECO:0000256" key="5">
    <source>
        <dbReference type="ARBA" id="ARBA00022763"/>
    </source>
</evidence>
<dbReference type="InterPro" id="IPR035937">
    <property type="entry name" value="FPG_N"/>
</dbReference>
<reference evidence="18" key="3">
    <citation type="journal article" date="2011" name="PLoS ONE">
        <title>Genome sequence of a mesophilic hydrogenotrophic methanogen Methanocella paludicola, the first cultivated representative of the order Methanocellales.</title>
        <authorList>
            <person name="Sakai S."/>
            <person name="Takaki Y."/>
            <person name="Shimamura S."/>
            <person name="Sekine M."/>
            <person name="Tajima T."/>
            <person name="Kosugi H."/>
            <person name="Ichikawa N."/>
            <person name="Tasumi E."/>
            <person name="Hiraki A.T."/>
            <person name="Shimizu A."/>
            <person name="Kato Y."/>
            <person name="Nishiko R."/>
            <person name="Mori K."/>
            <person name="Fujita N."/>
            <person name="Imachi H."/>
            <person name="Takai K."/>
        </authorList>
    </citation>
    <scope>NUCLEOTIDE SEQUENCE [LARGE SCALE GENOMIC DNA]</scope>
    <source>
        <strain evidence="18">DSM 17711 / JCM 13418 / NBRC 101707 / SANAE</strain>
    </source>
</reference>
<reference evidence="17 18" key="1">
    <citation type="journal article" date="2007" name="Appl. Environ. Microbiol.">
        <title>Isolation of key methanogens for global methane emission from rice paddy fields: a novel isolate affiliated with the clone cluster rice cluster I.</title>
        <authorList>
            <person name="Sakai S."/>
            <person name="Imachi H."/>
            <person name="Sekiguchi Y."/>
            <person name="Ohashi A."/>
            <person name="Harada H."/>
            <person name="Kamagata Y."/>
        </authorList>
    </citation>
    <scope>NUCLEOTIDE SEQUENCE [LARGE SCALE GENOMIC DNA]</scope>
    <source>
        <strain evidence="18">DSM 17711 / JCM 13418 / NBRC 101707 / SANAE</strain>
    </source>
</reference>
<dbReference type="STRING" id="304371.MCP_0749"/>
<evidence type="ECO:0000256" key="14">
    <source>
        <dbReference type="PROSITE-ProRule" id="PRU00391"/>
    </source>
</evidence>
<evidence type="ECO:0000256" key="4">
    <source>
        <dbReference type="ARBA" id="ARBA00022723"/>
    </source>
</evidence>
<keyword evidence="9" id="KW-0238">DNA-binding</keyword>
<evidence type="ECO:0000313" key="18">
    <source>
        <dbReference type="Proteomes" id="UP000001882"/>
    </source>
</evidence>
<keyword evidence="18" id="KW-1185">Reference proteome</keyword>
<evidence type="ECO:0000313" key="17">
    <source>
        <dbReference type="EMBL" id="BAI60821.1"/>
    </source>
</evidence>
<reference evidence="17 18" key="2">
    <citation type="journal article" date="2008" name="Int. J. Syst. Evol. Microbiol.">
        <title>Methanocella paludicola gen. nov., sp. nov., a methane-producing archaeon, the first isolate of the lineage 'Rice Cluster I', and proposal of the new archaeal order Methanocellales ord. nov.</title>
        <authorList>
            <person name="Sakai S."/>
            <person name="Imachi H."/>
            <person name="Hanada S."/>
            <person name="Ohashi A."/>
            <person name="Harada H."/>
            <person name="Kamagata Y."/>
        </authorList>
    </citation>
    <scope>NUCLEOTIDE SEQUENCE [LARGE SCALE GENOMIC DNA]</scope>
    <source>
        <strain evidence="18">DSM 17711 / JCM 13418 / NBRC 101707 / SANAE</strain>
    </source>
</reference>
<evidence type="ECO:0000256" key="10">
    <source>
        <dbReference type="ARBA" id="ARBA00023204"/>
    </source>
</evidence>
<dbReference type="InterPro" id="IPR000214">
    <property type="entry name" value="Znf_DNA_glyclase/AP_lyase"/>
</dbReference>
<protein>
    <submittedName>
        <fullName evidence="17">Formamidopyrimidine-DNA glycosylase</fullName>
    </submittedName>
</protein>
<comment type="cofactor">
    <cofactor evidence="2">
        <name>Zn(2+)</name>
        <dbReference type="ChEBI" id="CHEBI:29105"/>
    </cofactor>
</comment>
<dbReference type="SUPFAM" id="SSF46946">
    <property type="entry name" value="S13-like H2TH domain"/>
    <property type="match status" value="1"/>
</dbReference>
<gene>
    <name evidence="17" type="ordered locus">MCP_0749</name>
</gene>
<evidence type="ECO:0000256" key="1">
    <source>
        <dbReference type="ARBA" id="ARBA00001668"/>
    </source>
</evidence>
<name>D1YWJ9_METPS</name>
<dbReference type="GeneID" id="8680787"/>
<keyword evidence="5" id="KW-0227">DNA damage</keyword>